<dbReference type="PROSITE" id="PS00086">
    <property type="entry name" value="CYTOCHROME_P450"/>
    <property type="match status" value="1"/>
</dbReference>
<feature type="binding site" description="axial binding residue" evidence="7">
    <location>
        <position position="440"/>
    </location>
    <ligand>
        <name>heme</name>
        <dbReference type="ChEBI" id="CHEBI:30413"/>
    </ligand>
    <ligandPart>
        <name>Fe</name>
        <dbReference type="ChEBI" id="CHEBI:18248"/>
    </ligandPart>
</feature>
<keyword evidence="8" id="KW-0560">Oxidoreductase</keyword>
<dbReference type="GO" id="GO:0005506">
    <property type="term" value="F:iron ion binding"/>
    <property type="evidence" value="ECO:0007669"/>
    <property type="project" value="InterPro"/>
</dbReference>
<dbReference type="PANTHER" id="PTHR24305:SF156">
    <property type="entry name" value="P450, PUTATIVE (EUROFUNG)-RELATED"/>
    <property type="match status" value="1"/>
</dbReference>
<dbReference type="AlphaFoldDB" id="A0AA39WFV2"/>
<evidence type="ECO:0000256" key="6">
    <source>
        <dbReference type="ARBA" id="ARBA00023033"/>
    </source>
</evidence>
<comment type="cofactor">
    <cofactor evidence="1 7">
        <name>heme</name>
        <dbReference type="ChEBI" id="CHEBI:30413"/>
    </cofactor>
</comment>
<dbReference type="GO" id="GO:0020037">
    <property type="term" value="F:heme binding"/>
    <property type="evidence" value="ECO:0007669"/>
    <property type="project" value="InterPro"/>
</dbReference>
<dbReference type="GO" id="GO:0016705">
    <property type="term" value="F:oxidoreductase activity, acting on paired donors, with incorporation or reduction of molecular oxygen"/>
    <property type="evidence" value="ECO:0007669"/>
    <property type="project" value="InterPro"/>
</dbReference>
<dbReference type="SUPFAM" id="SSF48264">
    <property type="entry name" value="Cytochrome P450"/>
    <property type="match status" value="1"/>
</dbReference>
<accession>A0AA39WFV2</accession>
<evidence type="ECO:0000256" key="8">
    <source>
        <dbReference type="RuleBase" id="RU000461"/>
    </source>
</evidence>
<dbReference type="InterPro" id="IPR036396">
    <property type="entry name" value="Cyt_P450_sf"/>
</dbReference>
<evidence type="ECO:0000256" key="9">
    <source>
        <dbReference type="SAM" id="Phobius"/>
    </source>
</evidence>
<evidence type="ECO:0000256" key="2">
    <source>
        <dbReference type="ARBA" id="ARBA00010617"/>
    </source>
</evidence>
<dbReference type="GO" id="GO:0004497">
    <property type="term" value="F:monooxygenase activity"/>
    <property type="evidence" value="ECO:0007669"/>
    <property type="project" value="UniProtKB-KW"/>
</dbReference>
<feature type="transmembrane region" description="Helical" evidence="9">
    <location>
        <begin position="21"/>
        <end position="41"/>
    </location>
</feature>
<gene>
    <name evidence="10" type="ORF">B0T14DRAFT_528812</name>
</gene>
<reference evidence="10" key="1">
    <citation type="submission" date="2023-06" db="EMBL/GenBank/DDBJ databases">
        <title>Genome-scale phylogeny and comparative genomics of the fungal order Sordariales.</title>
        <authorList>
            <consortium name="Lawrence Berkeley National Laboratory"/>
            <person name="Hensen N."/>
            <person name="Bonometti L."/>
            <person name="Westerberg I."/>
            <person name="Brannstrom I.O."/>
            <person name="Guillou S."/>
            <person name="Cros-Aarteil S."/>
            <person name="Calhoun S."/>
            <person name="Haridas S."/>
            <person name="Kuo A."/>
            <person name="Mondo S."/>
            <person name="Pangilinan J."/>
            <person name="Riley R."/>
            <person name="Labutti K."/>
            <person name="Andreopoulos B."/>
            <person name="Lipzen A."/>
            <person name="Chen C."/>
            <person name="Yanf M."/>
            <person name="Daum C."/>
            <person name="Ng V."/>
            <person name="Clum A."/>
            <person name="Steindorff A."/>
            <person name="Ohm R."/>
            <person name="Martin F."/>
            <person name="Silar P."/>
            <person name="Natvig D."/>
            <person name="Lalanne C."/>
            <person name="Gautier V."/>
            <person name="Ament-Velasquez S.L."/>
            <person name="Kruys A."/>
            <person name="Hutchinson M.I."/>
            <person name="Powell A.J."/>
            <person name="Barry K."/>
            <person name="Miller A.N."/>
            <person name="Grigoriev I.V."/>
            <person name="Debuchy R."/>
            <person name="Gladieux P."/>
            <person name="Thoren M.H."/>
            <person name="Johannesson H."/>
        </authorList>
    </citation>
    <scope>NUCLEOTIDE SEQUENCE</scope>
    <source>
        <strain evidence="10">CBS 606.72</strain>
    </source>
</reference>
<evidence type="ECO:0000313" key="11">
    <source>
        <dbReference type="Proteomes" id="UP001175000"/>
    </source>
</evidence>
<protein>
    <submittedName>
        <fullName evidence="10">Cytochrome P450</fullName>
    </submittedName>
</protein>
<dbReference type="InterPro" id="IPR017972">
    <property type="entry name" value="Cyt_P450_CS"/>
</dbReference>
<evidence type="ECO:0000256" key="4">
    <source>
        <dbReference type="ARBA" id="ARBA00022723"/>
    </source>
</evidence>
<evidence type="ECO:0000256" key="1">
    <source>
        <dbReference type="ARBA" id="ARBA00001971"/>
    </source>
</evidence>
<keyword evidence="9" id="KW-0472">Membrane</keyword>
<evidence type="ECO:0000256" key="7">
    <source>
        <dbReference type="PIRSR" id="PIRSR602403-1"/>
    </source>
</evidence>
<keyword evidence="4 7" id="KW-0479">Metal-binding</keyword>
<comment type="similarity">
    <text evidence="2 8">Belongs to the cytochrome P450 family.</text>
</comment>
<keyword evidence="9" id="KW-1133">Transmembrane helix</keyword>
<evidence type="ECO:0000256" key="3">
    <source>
        <dbReference type="ARBA" id="ARBA00022617"/>
    </source>
</evidence>
<keyword evidence="6 8" id="KW-0503">Monooxygenase</keyword>
<dbReference type="InterPro" id="IPR002403">
    <property type="entry name" value="Cyt_P450_E_grp-IV"/>
</dbReference>
<keyword evidence="3 7" id="KW-0349">Heme</keyword>
<dbReference type="InterPro" id="IPR050121">
    <property type="entry name" value="Cytochrome_P450_monoxygenase"/>
</dbReference>
<dbReference type="Proteomes" id="UP001175000">
    <property type="component" value="Unassembled WGS sequence"/>
</dbReference>
<comment type="caution">
    <text evidence="10">The sequence shown here is derived from an EMBL/GenBank/DDBJ whole genome shotgun (WGS) entry which is preliminary data.</text>
</comment>
<dbReference type="Gene3D" id="1.10.630.10">
    <property type="entry name" value="Cytochrome P450"/>
    <property type="match status" value="1"/>
</dbReference>
<dbReference type="EMBL" id="JAULSU010000006">
    <property type="protein sequence ID" value="KAK0614628.1"/>
    <property type="molecule type" value="Genomic_DNA"/>
</dbReference>
<dbReference type="Pfam" id="PF00067">
    <property type="entry name" value="p450"/>
    <property type="match status" value="1"/>
</dbReference>
<keyword evidence="5 7" id="KW-0408">Iron</keyword>
<dbReference type="InterPro" id="IPR001128">
    <property type="entry name" value="Cyt_P450"/>
</dbReference>
<dbReference type="PANTHER" id="PTHR24305">
    <property type="entry name" value="CYTOCHROME P450"/>
    <property type="match status" value="1"/>
</dbReference>
<sequence length="503" mass="55369">MLESKPRFNTLLSTTAQAHPWLFLFLFATLISLFLFSYRIFSHPLSRIPGPLLAKCSSIWLHYQVYVGNECTAIRQLHEKYGPVVRIAPNEVDIADGDAIAPVYGARTDLVKSPCYSKFTLDGHTTVFATLTSPGRAGRLKAVTSLFSQTSVRESKTAMDECVAEFVARLKTEASTQRPVDILNLAEAFATDVTTASLFGIQHKYGAMAEKVTPFSASGYLDDFLAVGRFFYLPYPLWVVLERITAVVFPDKKRLSSVRAVDRYCEGVVGSVDVKGGSHSTFQGRLLNQGLPESKTAVECKDSIFAGGYFVGVVIARIFWFLVQNPERYATLRKELLEANSAGNDTNAQSLPYLQHVVKEGLRLAMPSPARLPRIVSEHGLTVQGHFIPPGTNVGLGALQLHLNPEVFPAPDMFLPERWENATAEMKRDWVPFGMGVRSCIGRVFSVAAISEALKAVVDTDLLGGAVAVQDTIAVKQWTISKLTDGRIMMVWPQASQAKQECV</sequence>
<organism evidence="10 11">
    <name type="scientific">Immersiella caudata</name>
    <dbReference type="NCBI Taxonomy" id="314043"/>
    <lineage>
        <taxon>Eukaryota</taxon>
        <taxon>Fungi</taxon>
        <taxon>Dikarya</taxon>
        <taxon>Ascomycota</taxon>
        <taxon>Pezizomycotina</taxon>
        <taxon>Sordariomycetes</taxon>
        <taxon>Sordariomycetidae</taxon>
        <taxon>Sordariales</taxon>
        <taxon>Lasiosphaeriaceae</taxon>
        <taxon>Immersiella</taxon>
    </lineage>
</organism>
<name>A0AA39WFV2_9PEZI</name>
<evidence type="ECO:0000313" key="10">
    <source>
        <dbReference type="EMBL" id="KAK0614628.1"/>
    </source>
</evidence>
<evidence type="ECO:0000256" key="5">
    <source>
        <dbReference type="ARBA" id="ARBA00023004"/>
    </source>
</evidence>
<proteinExistence type="inferred from homology"/>
<keyword evidence="11" id="KW-1185">Reference proteome</keyword>
<keyword evidence="9" id="KW-0812">Transmembrane</keyword>
<dbReference type="PRINTS" id="PR00465">
    <property type="entry name" value="EP450IV"/>
</dbReference>